<keyword evidence="2" id="KW-1185">Reference proteome</keyword>
<evidence type="ECO:0000313" key="1">
    <source>
        <dbReference type="EMBL" id="KIK97094.1"/>
    </source>
</evidence>
<organism evidence="1 2">
    <name type="scientific">Paxillus rubicundulus Ve08.2h10</name>
    <dbReference type="NCBI Taxonomy" id="930991"/>
    <lineage>
        <taxon>Eukaryota</taxon>
        <taxon>Fungi</taxon>
        <taxon>Dikarya</taxon>
        <taxon>Basidiomycota</taxon>
        <taxon>Agaricomycotina</taxon>
        <taxon>Agaricomycetes</taxon>
        <taxon>Agaricomycetidae</taxon>
        <taxon>Boletales</taxon>
        <taxon>Paxilineae</taxon>
        <taxon>Paxillaceae</taxon>
        <taxon>Paxillus</taxon>
    </lineage>
</organism>
<evidence type="ECO:0000313" key="2">
    <source>
        <dbReference type="Proteomes" id="UP000054538"/>
    </source>
</evidence>
<reference evidence="1 2" key="1">
    <citation type="submission" date="2014-04" db="EMBL/GenBank/DDBJ databases">
        <authorList>
            <consortium name="DOE Joint Genome Institute"/>
            <person name="Kuo A."/>
            <person name="Kohler A."/>
            <person name="Jargeat P."/>
            <person name="Nagy L.G."/>
            <person name="Floudas D."/>
            <person name="Copeland A."/>
            <person name="Barry K.W."/>
            <person name="Cichocki N."/>
            <person name="Veneault-Fourrey C."/>
            <person name="LaButti K."/>
            <person name="Lindquist E.A."/>
            <person name="Lipzen A."/>
            <person name="Lundell T."/>
            <person name="Morin E."/>
            <person name="Murat C."/>
            <person name="Sun H."/>
            <person name="Tunlid A."/>
            <person name="Henrissat B."/>
            <person name="Grigoriev I.V."/>
            <person name="Hibbett D.S."/>
            <person name="Martin F."/>
            <person name="Nordberg H.P."/>
            <person name="Cantor M.N."/>
            <person name="Hua S.X."/>
        </authorList>
    </citation>
    <scope>NUCLEOTIDE SEQUENCE [LARGE SCALE GENOMIC DNA]</scope>
    <source>
        <strain evidence="1 2">Ve08.2h10</strain>
    </source>
</reference>
<dbReference type="HOGENOM" id="CLU_142396_0_0_1"/>
<sequence>YKNHNAMAELLLHGSELLNTLHYFLNENDNSDLGLSSVSEIMVATYTQEICEASAQANGSHFNVSHTFLSWLEESSVDELTGQMEEHAPQFWRLLGVLLDVRNRQNVLDEYRDQNMEPIESDEENTY</sequence>
<dbReference type="EMBL" id="KN824953">
    <property type="protein sequence ID" value="KIK97094.1"/>
    <property type="molecule type" value="Genomic_DNA"/>
</dbReference>
<name>A0A0D0E6H1_9AGAM</name>
<proteinExistence type="predicted"/>
<feature type="non-terminal residue" evidence="1">
    <location>
        <position position="1"/>
    </location>
</feature>
<dbReference type="Proteomes" id="UP000054538">
    <property type="component" value="Unassembled WGS sequence"/>
</dbReference>
<dbReference type="InParanoid" id="A0A0D0E6H1"/>
<dbReference type="AlphaFoldDB" id="A0A0D0E6H1"/>
<reference evidence="2" key="2">
    <citation type="submission" date="2015-01" db="EMBL/GenBank/DDBJ databases">
        <title>Evolutionary Origins and Diversification of the Mycorrhizal Mutualists.</title>
        <authorList>
            <consortium name="DOE Joint Genome Institute"/>
            <consortium name="Mycorrhizal Genomics Consortium"/>
            <person name="Kohler A."/>
            <person name="Kuo A."/>
            <person name="Nagy L.G."/>
            <person name="Floudas D."/>
            <person name="Copeland A."/>
            <person name="Barry K.W."/>
            <person name="Cichocki N."/>
            <person name="Veneault-Fourrey C."/>
            <person name="LaButti K."/>
            <person name="Lindquist E.A."/>
            <person name="Lipzen A."/>
            <person name="Lundell T."/>
            <person name="Morin E."/>
            <person name="Murat C."/>
            <person name="Riley R."/>
            <person name="Ohm R."/>
            <person name="Sun H."/>
            <person name="Tunlid A."/>
            <person name="Henrissat B."/>
            <person name="Grigoriev I.V."/>
            <person name="Hibbett D.S."/>
            <person name="Martin F."/>
        </authorList>
    </citation>
    <scope>NUCLEOTIDE SEQUENCE [LARGE SCALE GENOMIC DNA]</scope>
    <source>
        <strain evidence="2">Ve08.2h10</strain>
    </source>
</reference>
<gene>
    <name evidence="1" type="ORF">PAXRUDRAFT_137041</name>
</gene>
<accession>A0A0D0E6H1</accession>
<protein>
    <submittedName>
        <fullName evidence="1">Uncharacterized protein</fullName>
    </submittedName>
</protein>